<accession>H0I484</accession>
<dbReference type="Proteomes" id="UP000003250">
    <property type="component" value="Unassembled WGS sequence"/>
</dbReference>
<proteinExistence type="predicted"/>
<gene>
    <name evidence="1" type="ORF">MAXJ12_36548</name>
</gene>
<protein>
    <submittedName>
        <fullName evidence="1">Uncharacterized protein</fullName>
    </submittedName>
</protein>
<dbReference type="EMBL" id="AHAM01000369">
    <property type="protein sequence ID" value="EHK52209.1"/>
    <property type="molecule type" value="Genomic_DNA"/>
</dbReference>
<sequence>ERERAWLEENEPDLVKNLRLEVSTRFARSEDAEFFIGSLKKAGLDIKD</sequence>
<evidence type="ECO:0000313" key="1">
    <source>
        <dbReference type="EMBL" id="EHK52209.1"/>
    </source>
</evidence>
<name>H0I484_9HYPH</name>
<feature type="non-terminal residue" evidence="1">
    <location>
        <position position="1"/>
    </location>
</feature>
<evidence type="ECO:0000313" key="2">
    <source>
        <dbReference type="Proteomes" id="UP000003250"/>
    </source>
</evidence>
<keyword evidence="2" id="KW-1185">Reference proteome</keyword>
<dbReference type="AlphaFoldDB" id="H0I484"/>
<reference evidence="1 2" key="1">
    <citation type="journal article" date="2012" name="J. Bacteriol.">
        <title>Draft Genome Sequence of Mesorhizobium alhagi CCNWXJ12-2T, a Novel Salt-Resistant Species Isolated from the Desert of Northwestern China.</title>
        <authorList>
            <person name="Zhou M."/>
            <person name="Chen W."/>
            <person name="Chen H."/>
            <person name="Wei G."/>
        </authorList>
    </citation>
    <scope>NUCLEOTIDE SEQUENCE [LARGE SCALE GENOMIC DNA]</scope>
    <source>
        <strain evidence="1 2">CCNWXJ12-2</strain>
    </source>
</reference>
<organism evidence="1 2">
    <name type="scientific">Mesorhizobium alhagi CCNWXJ12-2</name>
    <dbReference type="NCBI Taxonomy" id="1107882"/>
    <lineage>
        <taxon>Bacteria</taxon>
        <taxon>Pseudomonadati</taxon>
        <taxon>Pseudomonadota</taxon>
        <taxon>Alphaproteobacteria</taxon>
        <taxon>Hyphomicrobiales</taxon>
        <taxon>Phyllobacteriaceae</taxon>
        <taxon>Allomesorhizobium</taxon>
    </lineage>
</organism>